<reference evidence="9" key="1">
    <citation type="submission" date="2021-02" db="EMBL/GenBank/DDBJ databases">
        <authorList>
            <person name="Nowell W R."/>
        </authorList>
    </citation>
    <scope>NUCLEOTIDE SEQUENCE</scope>
    <source>
        <strain evidence="9">Ploen Becks lab</strain>
    </source>
</reference>
<dbReference type="PANTHER" id="PTHR10332">
    <property type="entry name" value="EQUILIBRATIVE NUCLEOSIDE TRANSPORTER"/>
    <property type="match status" value="1"/>
</dbReference>
<evidence type="ECO:0000256" key="7">
    <source>
        <dbReference type="SAM" id="MobiDB-lite"/>
    </source>
</evidence>
<evidence type="ECO:0000256" key="8">
    <source>
        <dbReference type="SAM" id="Phobius"/>
    </source>
</evidence>
<gene>
    <name evidence="9" type="ORF">OXX778_LOCUS11686</name>
</gene>
<feature type="transmembrane region" description="Helical" evidence="8">
    <location>
        <begin position="169"/>
        <end position="195"/>
    </location>
</feature>
<feature type="region of interest" description="Disordered" evidence="7">
    <location>
        <begin position="1"/>
        <end position="38"/>
    </location>
</feature>
<feature type="transmembrane region" description="Helical" evidence="8">
    <location>
        <begin position="366"/>
        <end position="384"/>
    </location>
</feature>
<feature type="transmembrane region" description="Helical" evidence="8">
    <location>
        <begin position="202"/>
        <end position="223"/>
    </location>
</feature>
<comment type="subcellular location">
    <subcellularLocation>
        <location evidence="1">Membrane</location>
        <topology evidence="1">Multi-pass membrane protein</topology>
    </subcellularLocation>
</comment>
<feature type="transmembrane region" description="Helical" evidence="8">
    <location>
        <begin position="235"/>
        <end position="256"/>
    </location>
</feature>
<dbReference type="SUPFAM" id="SSF103473">
    <property type="entry name" value="MFS general substrate transporter"/>
    <property type="match status" value="1"/>
</dbReference>
<evidence type="ECO:0000313" key="10">
    <source>
        <dbReference type="Proteomes" id="UP000663879"/>
    </source>
</evidence>
<comment type="caution">
    <text evidence="9">The sequence shown here is derived from an EMBL/GenBank/DDBJ whole genome shotgun (WGS) entry which is preliminary data.</text>
</comment>
<dbReference type="PRINTS" id="PR01130">
    <property type="entry name" value="DERENTRNSPRT"/>
</dbReference>
<feature type="compositionally biased region" description="Polar residues" evidence="7">
    <location>
        <begin position="27"/>
        <end position="37"/>
    </location>
</feature>
<feature type="transmembrane region" description="Helical" evidence="8">
    <location>
        <begin position="108"/>
        <end position="130"/>
    </location>
</feature>
<feature type="transmembrane region" description="Helical" evidence="8">
    <location>
        <begin position="335"/>
        <end position="354"/>
    </location>
</feature>
<feature type="transmembrane region" description="Helical" evidence="8">
    <location>
        <begin position="61"/>
        <end position="88"/>
    </location>
</feature>
<dbReference type="Proteomes" id="UP000663879">
    <property type="component" value="Unassembled WGS sequence"/>
</dbReference>
<keyword evidence="3" id="KW-0813">Transport</keyword>
<dbReference type="AlphaFoldDB" id="A0A814A1Z8"/>
<proteinExistence type="inferred from homology"/>
<feature type="transmembrane region" description="Helical" evidence="8">
    <location>
        <begin position="299"/>
        <end position="323"/>
    </location>
</feature>
<evidence type="ECO:0000256" key="6">
    <source>
        <dbReference type="ARBA" id="ARBA00023136"/>
    </source>
</evidence>
<dbReference type="EMBL" id="CAJNOC010002014">
    <property type="protein sequence ID" value="CAF0906783.1"/>
    <property type="molecule type" value="Genomic_DNA"/>
</dbReference>
<dbReference type="Pfam" id="PF01733">
    <property type="entry name" value="Nucleoside_tran"/>
    <property type="match status" value="1"/>
</dbReference>
<evidence type="ECO:0000256" key="5">
    <source>
        <dbReference type="ARBA" id="ARBA00022989"/>
    </source>
</evidence>
<keyword evidence="5 8" id="KW-1133">Transmembrane helix</keyword>
<keyword evidence="6 8" id="KW-0472">Membrane</keyword>
<dbReference type="InterPro" id="IPR002259">
    <property type="entry name" value="Eqnu_transpt"/>
</dbReference>
<protein>
    <recommendedName>
        <fullName evidence="11">Equilibrative nucleoside transporter 1</fullName>
    </recommendedName>
</protein>
<dbReference type="OrthoDB" id="1856718at2759"/>
<evidence type="ECO:0000256" key="3">
    <source>
        <dbReference type="ARBA" id="ARBA00022448"/>
    </source>
</evidence>
<dbReference type="PANTHER" id="PTHR10332:SF80">
    <property type="entry name" value="EQUILIBRATIVE NUCLEOSIDE TRANSPORTER 2, ISOFORM A"/>
    <property type="match status" value="1"/>
</dbReference>
<keyword evidence="10" id="KW-1185">Reference proteome</keyword>
<dbReference type="GO" id="GO:0005337">
    <property type="term" value="F:nucleoside transmembrane transporter activity"/>
    <property type="evidence" value="ECO:0007669"/>
    <property type="project" value="InterPro"/>
</dbReference>
<evidence type="ECO:0000313" key="9">
    <source>
        <dbReference type="EMBL" id="CAF0906783.1"/>
    </source>
</evidence>
<feature type="transmembrane region" description="Helical" evidence="8">
    <location>
        <begin position="438"/>
        <end position="457"/>
    </location>
</feature>
<dbReference type="GO" id="GO:0005886">
    <property type="term" value="C:plasma membrane"/>
    <property type="evidence" value="ECO:0007669"/>
    <property type="project" value="TreeGrafter"/>
</dbReference>
<dbReference type="Gene3D" id="1.20.1250.20">
    <property type="entry name" value="MFS general substrate transporter like domains"/>
    <property type="match status" value="1"/>
</dbReference>
<keyword evidence="4 8" id="KW-0812">Transmembrane</keyword>
<name>A0A814A1Z8_9BILA</name>
<feature type="transmembrane region" description="Helical" evidence="8">
    <location>
        <begin position="404"/>
        <end position="426"/>
    </location>
</feature>
<dbReference type="InterPro" id="IPR036259">
    <property type="entry name" value="MFS_trans_sf"/>
</dbReference>
<comment type="similarity">
    <text evidence="2">Belongs to the SLC29A/ENT transporter (TC 2.A.57) family.</text>
</comment>
<sequence length="467" mass="52897">MGVDRDYDDNLSSPNRDEKSMRPLLDTSKSPDLNNNSKFDDTHQVTILTPRASSSVNDKYFINYIVMMLFGVGCLLPWNVFINAIPYFVDYKLNTTALNETSTYRTDFGFYITNLGQLTNVIMNLVNIFISFGGNPKNRIPYTLLLCSGVILFHIGLAVIDSSEWPVLFFYQVCASVIVMFISTGIMNSSVFYLSSIFPSEYINAIILGNNVAGCFIAIASILSKKITDSLRLAAIYYFLAAFIAVMLAFVGYFVMHRTKFYKHCMKLDEEKKRLSSIQSSSSAQKPVPYLKLIKKAGLHLFCIWLNFFSTLAVFPVFQLGIARHSPDFIIGQEMYIDVVIFLTFNFLVLFGNMLPKIIRIPGPKWIPVPVIIRALAVFILFPISNYRPDLDHRIPILITNDYIYWAMCFISPLLFGYFTSLLMMYTPNLVEDEYKGTVSMIAALTIAIGVATGLQFTKILELIVLK</sequence>
<feature type="transmembrane region" description="Helical" evidence="8">
    <location>
        <begin position="142"/>
        <end position="163"/>
    </location>
</feature>
<evidence type="ECO:0000256" key="4">
    <source>
        <dbReference type="ARBA" id="ARBA00022692"/>
    </source>
</evidence>
<evidence type="ECO:0008006" key="11">
    <source>
        <dbReference type="Google" id="ProtNLM"/>
    </source>
</evidence>
<accession>A0A814A1Z8</accession>
<evidence type="ECO:0000256" key="1">
    <source>
        <dbReference type="ARBA" id="ARBA00004141"/>
    </source>
</evidence>
<organism evidence="9 10">
    <name type="scientific">Brachionus calyciflorus</name>
    <dbReference type="NCBI Taxonomy" id="104777"/>
    <lineage>
        <taxon>Eukaryota</taxon>
        <taxon>Metazoa</taxon>
        <taxon>Spiralia</taxon>
        <taxon>Gnathifera</taxon>
        <taxon>Rotifera</taxon>
        <taxon>Eurotatoria</taxon>
        <taxon>Monogononta</taxon>
        <taxon>Pseudotrocha</taxon>
        <taxon>Ploima</taxon>
        <taxon>Brachionidae</taxon>
        <taxon>Brachionus</taxon>
    </lineage>
</organism>
<evidence type="ECO:0000256" key="2">
    <source>
        <dbReference type="ARBA" id="ARBA00007965"/>
    </source>
</evidence>